<evidence type="ECO:0000313" key="2">
    <source>
        <dbReference type="Proteomes" id="UP000265703"/>
    </source>
</evidence>
<evidence type="ECO:0000313" key="1">
    <source>
        <dbReference type="EMBL" id="RIA80954.1"/>
    </source>
</evidence>
<name>A0A397SEV5_9GLOM</name>
<proteinExistence type="predicted"/>
<gene>
    <name evidence="1" type="ORF">C1645_837805</name>
</gene>
<keyword evidence="2" id="KW-1185">Reference proteome</keyword>
<protein>
    <submittedName>
        <fullName evidence="1">Uncharacterized protein</fullName>
    </submittedName>
</protein>
<accession>A0A397SEV5</accession>
<sequence>MAMHDFVEKAKRGVERSEYFSIQHEELLIFYDSNISKYINVNLQVTQRKLCFNEEVRDAIDDLCDILTEWNARLLSEYNKDQPGDECFDNIKELLNSNDQVVRDRIEKKAKDLGGITNEEITDMEFFKPVRNRGVHKGKKLPRNIALESLNIVDACMSTKCKEGLKKCIEFINHI</sequence>
<reference evidence="1 2" key="1">
    <citation type="submission" date="2018-06" db="EMBL/GenBank/DDBJ databases">
        <title>Comparative genomics reveals the genomic features of Rhizophagus irregularis, R. cerebriforme, R. diaphanum and Gigaspora rosea, and their symbiotic lifestyle signature.</title>
        <authorList>
            <person name="Morin E."/>
            <person name="San Clemente H."/>
            <person name="Chen E.C.H."/>
            <person name="De La Providencia I."/>
            <person name="Hainaut M."/>
            <person name="Kuo A."/>
            <person name="Kohler A."/>
            <person name="Murat C."/>
            <person name="Tang N."/>
            <person name="Roy S."/>
            <person name="Loubradou J."/>
            <person name="Henrissat B."/>
            <person name="Grigoriev I.V."/>
            <person name="Corradi N."/>
            <person name="Roux C."/>
            <person name="Martin F.M."/>
        </authorList>
    </citation>
    <scope>NUCLEOTIDE SEQUENCE [LARGE SCALE GENOMIC DNA]</scope>
    <source>
        <strain evidence="1 2">DAOM 227022</strain>
    </source>
</reference>
<comment type="caution">
    <text evidence="1">The sequence shown here is derived from an EMBL/GenBank/DDBJ whole genome shotgun (WGS) entry which is preliminary data.</text>
</comment>
<dbReference type="EMBL" id="QKYT01000873">
    <property type="protein sequence ID" value="RIA80954.1"/>
    <property type="molecule type" value="Genomic_DNA"/>
</dbReference>
<dbReference type="Proteomes" id="UP000265703">
    <property type="component" value="Unassembled WGS sequence"/>
</dbReference>
<dbReference type="OrthoDB" id="2432530at2759"/>
<organism evidence="1 2">
    <name type="scientific">Glomus cerebriforme</name>
    <dbReference type="NCBI Taxonomy" id="658196"/>
    <lineage>
        <taxon>Eukaryota</taxon>
        <taxon>Fungi</taxon>
        <taxon>Fungi incertae sedis</taxon>
        <taxon>Mucoromycota</taxon>
        <taxon>Glomeromycotina</taxon>
        <taxon>Glomeromycetes</taxon>
        <taxon>Glomerales</taxon>
        <taxon>Glomeraceae</taxon>
        <taxon>Glomus</taxon>
    </lineage>
</organism>
<dbReference type="AlphaFoldDB" id="A0A397SEV5"/>